<dbReference type="PANTHER" id="PTHR45856">
    <property type="entry name" value="ALPHA/BETA-HYDROLASES SUPERFAMILY PROTEIN"/>
    <property type="match status" value="1"/>
</dbReference>
<organism evidence="3 4">
    <name type="scientific">Cyclostephanos tholiformis</name>
    <dbReference type="NCBI Taxonomy" id="382380"/>
    <lineage>
        <taxon>Eukaryota</taxon>
        <taxon>Sar</taxon>
        <taxon>Stramenopiles</taxon>
        <taxon>Ochrophyta</taxon>
        <taxon>Bacillariophyta</taxon>
        <taxon>Coscinodiscophyceae</taxon>
        <taxon>Thalassiosirophycidae</taxon>
        <taxon>Stephanodiscales</taxon>
        <taxon>Stephanodiscaceae</taxon>
        <taxon>Cyclostephanos</taxon>
    </lineage>
</organism>
<dbReference type="EMBL" id="JALLPB020000268">
    <property type="protein sequence ID" value="KAL3811311.1"/>
    <property type="molecule type" value="Genomic_DNA"/>
</dbReference>
<reference evidence="3 4" key="1">
    <citation type="submission" date="2024-10" db="EMBL/GenBank/DDBJ databases">
        <title>Updated reference genomes for cyclostephanoid diatoms.</title>
        <authorList>
            <person name="Roberts W.R."/>
            <person name="Alverson A.J."/>
        </authorList>
    </citation>
    <scope>NUCLEOTIDE SEQUENCE [LARGE SCALE GENOMIC DNA]</scope>
    <source>
        <strain evidence="3 4">AJA228-03</strain>
    </source>
</reference>
<feature type="region of interest" description="Disordered" evidence="1">
    <location>
        <begin position="309"/>
        <end position="343"/>
    </location>
</feature>
<gene>
    <name evidence="3" type="ORF">ACHAXA_005397</name>
</gene>
<evidence type="ECO:0000259" key="2">
    <source>
        <dbReference type="Pfam" id="PF01764"/>
    </source>
</evidence>
<sequence length="805" mass="90834">MSDANMSGGGFIRPSLRRSGGQRFTVIDNDEEPRPLSTAAISAPCIPNSESSGSARYVGGISRYISNDKDDESLNSVTFLFDDNSRRGVVVDGAENKDGRAATMDEGQSSSVPPSPPARKITPSNEELSEQQLFESGLTTVSPKKMTRPMTAGELCMARKGILSRASMMDSVIMKQLLPSSNADDTLTSPSTIVHDDLNKKISPQLSVMIEAKEDEQDGSPVEFKQQSEDILTVGQYYLGISMLVYMYSHLRETCRMGHTRVKMEDIDVNSHHSHDFNGTKKSFLGLTKSAGSIVRTVVAELAHMDDDDDEYSTSSLSSPARQQSGPERISASTAQALSRSARRVTAEERDYYRVPRRYTIGAQEMSLPRMLTGRDTFDEIGVENKEYEKSMTAQLRTWIDDSRVSHLDEGTKNMIAEMKKDAARRRWRRLLLSIRLSYKLNEGKRPDFENLVVVPPGCDGTKKRSLTIPKYFQEGTVMNTLIESGIEMVWFSDMTQCDVVYGICVQRQQRKVTVVFRGTVNAHNWGMNLKIKTNKFRNPVMQFYPRRTDEIDLHSGFALYLLRKRKDTGLSKLHEIFVKVEEIGRELAPDGKYKLSITGHSLGGALATLCGFYFAARSRFAHLPTIYVWTFAAPRVGTQAFMDAWQHLERSGRIRHARFSVARDVVPLIPQISLKKNDLQFYKHVGMRVHLHGIGMIGRWRLRRNLDVTYPLHHDWMSKTKRAFMNSILVNLNTFSGFNNNHTLTEHQKRLHFAISYRNAIGSGGRFLATLKYERDEPFLISANAANYDSQIAQYSFLTGRDIG</sequence>
<dbReference type="Gene3D" id="3.40.50.1820">
    <property type="entry name" value="alpha/beta hydrolase"/>
    <property type="match status" value="1"/>
</dbReference>
<evidence type="ECO:0000313" key="3">
    <source>
        <dbReference type="EMBL" id="KAL3811311.1"/>
    </source>
</evidence>
<dbReference type="Proteomes" id="UP001530377">
    <property type="component" value="Unassembled WGS sequence"/>
</dbReference>
<accession>A0ABD3RI04</accession>
<keyword evidence="4" id="KW-1185">Reference proteome</keyword>
<feature type="domain" description="Fungal lipase-type" evidence="2">
    <location>
        <begin position="515"/>
        <end position="673"/>
    </location>
</feature>
<feature type="compositionally biased region" description="Polar residues" evidence="1">
    <location>
        <begin position="313"/>
        <end position="339"/>
    </location>
</feature>
<dbReference type="CDD" id="cd00519">
    <property type="entry name" value="Lipase_3"/>
    <property type="match status" value="1"/>
</dbReference>
<dbReference type="Pfam" id="PF01764">
    <property type="entry name" value="Lipase_3"/>
    <property type="match status" value="1"/>
</dbReference>
<name>A0ABD3RI04_9STRA</name>
<evidence type="ECO:0000256" key="1">
    <source>
        <dbReference type="SAM" id="MobiDB-lite"/>
    </source>
</evidence>
<protein>
    <recommendedName>
        <fullName evidence="2">Fungal lipase-type domain-containing protein</fullName>
    </recommendedName>
</protein>
<feature type="region of interest" description="Disordered" evidence="1">
    <location>
        <begin position="92"/>
        <end position="129"/>
    </location>
</feature>
<feature type="region of interest" description="Disordered" evidence="1">
    <location>
        <begin position="1"/>
        <end position="53"/>
    </location>
</feature>
<dbReference type="InterPro" id="IPR029058">
    <property type="entry name" value="AB_hydrolase_fold"/>
</dbReference>
<dbReference type="SUPFAM" id="SSF53474">
    <property type="entry name" value="alpha/beta-Hydrolases"/>
    <property type="match status" value="1"/>
</dbReference>
<dbReference type="InterPro" id="IPR002921">
    <property type="entry name" value="Fungal_lipase-type"/>
</dbReference>
<comment type="caution">
    <text evidence="3">The sequence shown here is derived from an EMBL/GenBank/DDBJ whole genome shotgun (WGS) entry which is preliminary data.</text>
</comment>
<evidence type="ECO:0000313" key="4">
    <source>
        <dbReference type="Proteomes" id="UP001530377"/>
    </source>
</evidence>
<dbReference type="AlphaFoldDB" id="A0ABD3RI04"/>
<dbReference type="InterPro" id="IPR051218">
    <property type="entry name" value="Sec_MonoDiacylglyc_Lipase"/>
</dbReference>
<dbReference type="PANTHER" id="PTHR45856:SF11">
    <property type="entry name" value="FUNGAL LIPASE-LIKE DOMAIN-CONTAINING PROTEIN"/>
    <property type="match status" value="1"/>
</dbReference>
<proteinExistence type="predicted"/>